<organism evidence="2 3">
    <name type="scientific">Zophobas morio</name>
    <dbReference type="NCBI Taxonomy" id="2755281"/>
    <lineage>
        <taxon>Eukaryota</taxon>
        <taxon>Metazoa</taxon>
        <taxon>Ecdysozoa</taxon>
        <taxon>Arthropoda</taxon>
        <taxon>Hexapoda</taxon>
        <taxon>Insecta</taxon>
        <taxon>Pterygota</taxon>
        <taxon>Neoptera</taxon>
        <taxon>Endopterygota</taxon>
        <taxon>Coleoptera</taxon>
        <taxon>Polyphaga</taxon>
        <taxon>Cucujiformia</taxon>
        <taxon>Tenebrionidae</taxon>
        <taxon>Zophobas</taxon>
    </lineage>
</organism>
<proteinExistence type="predicted"/>
<keyword evidence="3" id="KW-1185">Reference proteome</keyword>
<gene>
    <name evidence="2" type="ORF">Zmor_023389</name>
</gene>
<dbReference type="EMBL" id="JALNTZ010000007">
    <property type="protein sequence ID" value="KAJ3645754.1"/>
    <property type="molecule type" value="Genomic_DNA"/>
</dbReference>
<feature type="chain" id="PRO_5041468261" evidence="1">
    <location>
        <begin position="24"/>
        <end position="122"/>
    </location>
</feature>
<sequence>MSSPKPTVIIFFIIALVLGTSLALICKQCNVNCNDAVDEECLEPGDDQEVACLVETFKDTHNATLYQRKCVLYEKGTKFQCADYPNYTSISCVTCKENRCNAAKNSGHVARGNITANATSHI</sequence>
<name>A0AA38HYM8_9CUCU</name>
<dbReference type="AlphaFoldDB" id="A0AA38HYM8"/>
<feature type="signal peptide" evidence="1">
    <location>
        <begin position="1"/>
        <end position="23"/>
    </location>
</feature>
<comment type="caution">
    <text evidence="2">The sequence shown here is derived from an EMBL/GenBank/DDBJ whole genome shotgun (WGS) entry which is preliminary data.</text>
</comment>
<evidence type="ECO:0000313" key="3">
    <source>
        <dbReference type="Proteomes" id="UP001168821"/>
    </source>
</evidence>
<reference evidence="2" key="1">
    <citation type="journal article" date="2023" name="G3 (Bethesda)">
        <title>Whole genome assemblies of Zophobas morio and Tenebrio molitor.</title>
        <authorList>
            <person name="Kaur S."/>
            <person name="Stinson S.A."/>
            <person name="diCenzo G.C."/>
        </authorList>
    </citation>
    <scope>NUCLEOTIDE SEQUENCE</scope>
    <source>
        <strain evidence="2">QUZm001</strain>
    </source>
</reference>
<protein>
    <submittedName>
        <fullName evidence="2">Uncharacterized protein</fullName>
    </submittedName>
</protein>
<dbReference type="Proteomes" id="UP001168821">
    <property type="component" value="Unassembled WGS sequence"/>
</dbReference>
<keyword evidence="1" id="KW-0732">Signal</keyword>
<evidence type="ECO:0000256" key="1">
    <source>
        <dbReference type="SAM" id="SignalP"/>
    </source>
</evidence>
<accession>A0AA38HYM8</accession>
<evidence type="ECO:0000313" key="2">
    <source>
        <dbReference type="EMBL" id="KAJ3645754.1"/>
    </source>
</evidence>